<feature type="region of interest" description="Disordered" evidence="1">
    <location>
        <begin position="248"/>
        <end position="324"/>
    </location>
</feature>
<feature type="region of interest" description="Disordered" evidence="1">
    <location>
        <begin position="842"/>
        <end position="952"/>
    </location>
</feature>
<feature type="region of interest" description="Disordered" evidence="1">
    <location>
        <begin position="602"/>
        <end position="659"/>
    </location>
</feature>
<sequence>MSNNLVSRQLSISNKEMGQLEPISNKLDSSISNMRMGMIGPMSNNAASQQFVMSDNQMGLVESMSNNIGSQTLPVLNKPIAQMEPNGSNLGSHQFLKPIQQVGEVEAMLNNLGSQKLLSPSNQREPMSNHSVPQQFSIGNKRTTQMEHFLNTPGLQQLSVPHKKTAQMQFMSRTSGLQNSPASNKRMVRNESISNKSGSQQPQTPKNRTARLEPSPKGQTESFESVRSKMRESLAAALAFASQLQDKAANEEKKSQSEAAITSQQTREDSQPAEFTSTPADAADHDSENPVDTLPSKESCSADRPNDGRSTSQETFSKEMGDSTQSWKCAGQDFQYNNVLPDEDVSFSDNFFVKDELLQGNGLTWALDLDVKVGETKEVQTSKKRKLEHEDTGRDEGEQPVQSPQSLAFKIEAELFKLFGGVNKKYKEKGRSLLFNLKDRNNPELIEKVMSGEISPERLCSMTAEELASKELSEWRMAKAEELAQMVVLPDSDVDIRRLVRKTHKGEFQVEVEQDDGVSVEVSVGTSSLSQIQLKNKETETPPPSKSDGGEKSSLENQDISCSLTIPSDGTDLMQGLIVDELKDAEFLPPIVSLDEFMESLDSEPPFENLPVETGKTIPQSNRESSDSDNKLVSSDLPSKDPVDTNPDRADKKNRADKMEVKYTELDMKVKSSGSPVEPKISPTVGASKVERVWEGELQLNISSTVTVVGCFRSGEKTSTKEWPSSLEIKGRVRLDAFEKFLQELPMSRSRAVMVVQFVLEEGSPENEQASLSEVVESYVVDERVGFAEPAPGVELYFCPLHTKILETLSKHLPKDHTKMLKSTDNGLIGVVVWRKVHLSSTVSPNSSSHHKHSSKNKHFTSRRQQERDTNVNVNFASRPHISSMGVPQTHPEPPPDDDDIPPGFGPGAARDEDDLPEFSFSGRSNPSVTQNHLQGSGMTPFHSHPQTPSRPVDHMRELVHKYGQTGTGAASGNWQAKRGVGAGSQPPWNDDDDDDDDDMPEWQPIAPQQQQLPPQLPRHSFQQPMMPHVANRHLGSAMPVQLAPAPVAVPMQQRQMQGAWWPQPPGPQGLQHSNLGSQPGGGQYYGVPAPPPPGRQLGGLDWRQDAPRSRGF</sequence>
<feature type="compositionally biased region" description="Polar residues" evidence="1">
    <location>
        <begin position="922"/>
        <end position="938"/>
    </location>
</feature>
<feature type="region of interest" description="Disordered" evidence="1">
    <location>
        <begin position="378"/>
        <end position="404"/>
    </location>
</feature>
<gene>
    <name evidence="3" type="ORF">Din_040305</name>
</gene>
<dbReference type="CDD" id="cd21538">
    <property type="entry name" value="SPOC_TFIIS"/>
    <property type="match status" value="1"/>
</dbReference>
<dbReference type="Pfam" id="PF07500">
    <property type="entry name" value="TFIIS_M"/>
    <property type="match status" value="1"/>
</dbReference>
<feature type="domain" description="TFIIS central" evidence="2">
    <location>
        <begin position="382"/>
        <end position="495"/>
    </location>
</feature>
<feature type="compositionally biased region" description="Basic and acidic residues" evidence="1">
    <location>
        <begin position="638"/>
        <end position="659"/>
    </location>
</feature>
<feature type="compositionally biased region" description="Acidic residues" evidence="1">
    <location>
        <begin position="990"/>
        <end position="1001"/>
    </location>
</feature>
<evidence type="ECO:0000313" key="3">
    <source>
        <dbReference type="EMBL" id="MPA70864.1"/>
    </source>
</evidence>
<feature type="region of interest" description="Disordered" evidence="1">
    <location>
        <begin position="529"/>
        <end position="557"/>
    </location>
</feature>
<reference evidence="3" key="1">
    <citation type="submission" date="2019-08" db="EMBL/GenBank/DDBJ databases">
        <title>Reference gene set and small RNA set construction with multiple tissues from Davidia involucrata Baill.</title>
        <authorList>
            <person name="Yang H."/>
            <person name="Zhou C."/>
            <person name="Li G."/>
            <person name="Wang J."/>
            <person name="Gao P."/>
            <person name="Wang M."/>
            <person name="Wang R."/>
            <person name="Zhao Y."/>
        </authorList>
    </citation>
    <scope>NUCLEOTIDE SEQUENCE</scope>
    <source>
        <tissue evidence="3">Mixed with DoveR01_LX</tissue>
    </source>
</reference>
<evidence type="ECO:0000259" key="2">
    <source>
        <dbReference type="PROSITE" id="PS51321"/>
    </source>
</evidence>
<dbReference type="PROSITE" id="PS51321">
    <property type="entry name" value="TFIIS_CENTRAL"/>
    <property type="match status" value="1"/>
</dbReference>
<dbReference type="InterPro" id="IPR012921">
    <property type="entry name" value="SPOC_C"/>
</dbReference>
<dbReference type="InterPro" id="IPR003618">
    <property type="entry name" value="TFIIS_cen_dom"/>
</dbReference>
<dbReference type="EMBL" id="GHES01040305">
    <property type="protein sequence ID" value="MPA70864.1"/>
    <property type="molecule type" value="Transcribed_RNA"/>
</dbReference>
<dbReference type="GO" id="GO:0005634">
    <property type="term" value="C:nucleus"/>
    <property type="evidence" value="ECO:0007669"/>
    <property type="project" value="TreeGrafter"/>
</dbReference>
<feature type="compositionally biased region" description="Polar residues" evidence="1">
    <location>
        <begin position="192"/>
        <end position="207"/>
    </location>
</feature>
<organism evidence="3">
    <name type="scientific">Davidia involucrata</name>
    <name type="common">Dove tree</name>
    <dbReference type="NCBI Taxonomy" id="16924"/>
    <lineage>
        <taxon>Eukaryota</taxon>
        <taxon>Viridiplantae</taxon>
        <taxon>Streptophyta</taxon>
        <taxon>Embryophyta</taxon>
        <taxon>Tracheophyta</taxon>
        <taxon>Spermatophyta</taxon>
        <taxon>Magnoliopsida</taxon>
        <taxon>eudicotyledons</taxon>
        <taxon>Gunneridae</taxon>
        <taxon>Pentapetalae</taxon>
        <taxon>asterids</taxon>
        <taxon>Cornales</taxon>
        <taxon>Nyssaceae</taxon>
        <taxon>Davidia</taxon>
    </lineage>
</organism>
<dbReference type="GO" id="GO:0006351">
    <property type="term" value="P:DNA-templated transcription"/>
    <property type="evidence" value="ECO:0007669"/>
    <property type="project" value="InterPro"/>
</dbReference>
<dbReference type="AlphaFoldDB" id="A0A5B7BQR9"/>
<feature type="compositionally biased region" description="Basic and acidic residues" evidence="1">
    <location>
        <begin position="378"/>
        <end position="397"/>
    </location>
</feature>
<accession>A0A5B7BQR9</accession>
<name>A0A5B7BQR9_DAVIN</name>
<dbReference type="SMART" id="SM00510">
    <property type="entry name" value="TFS2M"/>
    <property type="match status" value="1"/>
</dbReference>
<feature type="compositionally biased region" description="Basic and acidic residues" evidence="1">
    <location>
        <begin position="1103"/>
        <end position="1113"/>
    </location>
</feature>
<evidence type="ECO:0000256" key="1">
    <source>
        <dbReference type="SAM" id="MobiDB-lite"/>
    </source>
</evidence>
<dbReference type="PANTHER" id="PTHR11477">
    <property type="entry name" value="TRANSCRIPTION FACTOR S-II ZINC FINGER DOMAIN-CONTAINING PROTEIN"/>
    <property type="match status" value="1"/>
</dbReference>
<feature type="region of interest" description="Disordered" evidence="1">
    <location>
        <begin position="1057"/>
        <end position="1113"/>
    </location>
</feature>
<dbReference type="Gene3D" id="1.10.472.30">
    <property type="entry name" value="Transcription elongation factor S-II, central domain"/>
    <property type="match status" value="1"/>
</dbReference>
<dbReference type="Pfam" id="PF07744">
    <property type="entry name" value="SPOC"/>
    <property type="match status" value="1"/>
</dbReference>
<dbReference type="PANTHER" id="PTHR11477:SF20">
    <property type="entry name" value="SPOC DOMAIN _ TRANSCRIPTION ELONGATION FACTOR S-II PROTEIN"/>
    <property type="match status" value="1"/>
</dbReference>
<dbReference type="SUPFAM" id="SSF46942">
    <property type="entry name" value="Elongation factor TFIIS domain 2"/>
    <property type="match status" value="1"/>
</dbReference>
<proteinExistence type="predicted"/>
<protein>
    <recommendedName>
        <fullName evidence="2">TFIIS central domain-containing protein</fullName>
    </recommendedName>
</protein>
<dbReference type="InterPro" id="IPR036575">
    <property type="entry name" value="TFIIS_cen_dom_sf"/>
</dbReference>
<feature type="compositionally biased region" description="Basic residues" evidence="1">
    <location>
        <begin position="849"/>
        <end position="862"/>
    </location>
</feature>
<feature type="region of interest" description="Disordered" evidence="1">
    <location>
        <begin position="192"/>
        <end position="228"/>
    </location>
</feature>
<feature type="region of interest" description="Disordered" evidence="1">
    <location>
        <begin position="116"/>
        <end position="135"/>
    </location>
</feature>
<feature type="region of interest" description="Disordered" evidence="1">
    <location>
        <begin position="965"/>
        <end position="1023"/>
    </location>
</feature>
<feature type="compositionally biased region" description="Low complexity" evidence="1">
    <location>
        <begin position="1002"/>
        <end position="1014"/>
    </location>
</feature>